<proteinExistence type="inferred from homology"/>
<feature type="domain" description="Glycosyltransferase family 28 N-terminal" evidence="10">
    <location>
        <begin position="3"/>
        <end position="142"/>
    </location>
</feature>
<evidence type="ECO:0000256" key="5">
    <source>
        <dbReference type="ARBA" id="ARBA00022960"/>
    </source>
</evidence>
<dbReference type="GO" id="GO:0051301">
    <property type="term" value="P:cell division"/>
    <property type="evidence" value="ECO:0007669"/>
    <property type="project" value="UniProtKB-KW"/>
</dbReference>
<dbReference type="EMBL" id="UOEY01000109">
    <property type="protein sequence ID" value="VAW40699.1"/>
    <property type="molecule type" value="Genomic_DNA"/>
</dbReference>
<gene>
    <name evidence="12" type="ORF">MNBD_DELTA04-137</name>
</gene>
<evidence type="ECO:0000259" key="10">
    <source>
        <dbReference type="Pfam" id="PF03033"/>
    </source>
</evidence>
<organism evidence="12">
    <name type="scientific">hydrothermal vent metagenome</name>
    <dbReference type="NCBI Taxonomy" id="652676"/>
    <lineage>
        <taxon>unclassified sequences</taxon>
        <taxon>metagenomes</taxon>
        <taxon>ecological metagenomes</taxon>
    </lineage>
</organism>
<evidence type="ECO:0000256" key="1">
    <source>
        <dbReference type="ARBA" id="ARBA00022475"/>
    </source>
</evidence>
<dbReference type="NCBIfam" id="TIGR01133">
    <property type="entry name" value="murG"/>
    <property type="match status" value="1"/>
</dbReference>
<keyword evidence="4 12" id="KW-0808">Transferase</keyword>
<keyword evidence="3 12" id="KW-0328">Glycosyltransferase</keyword>
<evidence type="ECO:0000256" key="2">
    <source>
        <dbReference type="ARBA" id="ARBA00022618"/>
    </source>
</evidence>
<dbReference type="InterPro" id="IPR006009">
    <property type="entry name" value="GlcNAc_MurG"/>
</dbReference>
<dbReference type="SUPFAM" id="SSF53756">
    <property type="entry name" value="UDP-Glycosyltransferase/glycogen phosphorylase"/>
    <property type="match status" value="1"/>
</dbReference>
<keyword evidence="9" id="KW-0961">Cell wall biogenesis/degradation</keyword>
<keyword evidence="1" id="KW-1003">Cell membrane</keyword>
<keyword evidence="7" id="KW-0472">Membrane</keyword>
<dbReference type="CDD" id="cd03785">
    <property type="entry name" value="GT28_MurG"/>
    <property type="match status" value="1"/>
</dbReference>
<dbReference type="EC" id="2.4.1.227" evidence="12"/>
<dbReference type="Gene3D" id="3.40.50.2000">
    <property type="entry name" value="Glycogen Phosphorylase B"/>
    <property type="match status" value="2"/>
</dbReference>
<evidence type="ECO:0000256" key="4">
    <source>
        <dbReference type="ARBA" id="ARBA00022679"/>
    </source>
</evidence>
<dbReference type="GO" id="GO:0008360">
    <property type="term" value="P:regulation of cell shape"/>
    <property type="evidence" value="ECO:0007669"/>
    <property type="project" value="UniProtKB-KW"/>
</dbReference>
<dbReference type="Pfam" id="PF03033">
    <property type="entry name" value="Glyco_transf_28"/>
    <property type="match status" value="1"/>
</dbReference>
<evidence type="ECO:0000313" key="12">
    <source>
        <dbReference type="EMBL" id="VAW40699.1"/>
    </source>
</evidence>
<dbReference type="AlphaFoldDB" id="A0A3B0VV23"/>
<keyword evidence="6" id="KW-0573">Peptidoglycan synthesis</keyword>
<keyword evidence="8" id="KW-0131">Cell cycle</keyword>
<dbReference type="GO" id="GO:0009252">
    <property type="term" value="P:peptidoglycan biosynthetic process"/>
    <property type="evidence" value="ECO:0007669"/>
    <property type="project" value="UniProtKB-KW"/>
</dbReference>
<name>A0A3B0VV23_9ZZZZ</name>
<reference evidence="12" key="1">
    <citation type="submission" date="2018-06" db="EMBL/GenBank/DDBJ databases">
        <authorList>
            <person name="Zhirakovskaya E."/>
        </authorList>
    </citation>
    <scope>NUCLEOTIDE SEQUENCE</scope>
</reference>
<dbReference type="PANTHER" id="PTHR21015">
    <property type="entry name" value="UDP-N-ACETYLGLUCOSAMINE--N-ACETYLMURAMYL-(PENTAPEPTIDE) PYROPHOSPHORYL-UNDECAPRENOL N-ACETYLGLUCOSAMINE TRANSFERASE 1"/>
    <property type="match status" value="1"/>
</dbReference>
<dbReference type="InterPro" id="IPR007235">
    <property type="entry name" value="Glyco_trans_28_C"/>
</dbReference>
<protein>
    <submittedName>
        <fullName evidence="12">UDP-N-acetylglucosamine--N-acetylmuramyl-(Pentapeptide) pyrophosphoryl-undecaprenol N-acetylglucosamine transferase</fullName>
        <ecNumber evidence="12">2.4.1.227</ecNumber>
    </submittedName>
</protein>
<sequence>MHIIVTGGGTGGHLFPGIALATAMQERLADCRVLFIGTRRQLDQQALAGYDFELDSIRCLGLKGMGTLHRLQSVMQLPRAVLEARKILQRFKPDLVFGVGGYVTGPVLAAARLQGVPVCIHEQNSVPGLANRMLARIARRIFLSMPCSYPFPEKKTVLTGNPVRREIIAAAAARPAGEPQQTTLLILGGSQGAHRVNTLVMEAMQQLGSQGDRNWYCIHQTGRADLDEVKSRYAQLGIRAEVNAFFQDMAGLYRRADLVISRAGATTLAELAVMGLPALLIPYPYAADDHQKTNALYYQAGGGARMLLEHELSGEKLAREITSLLHDPEEFHTMGEKMKNMGRPGATGIIVAECLRLIEETRRYAAS</sequence>
<accession>A0A3B0VV23</accession>
<dbReference type="InterPro" id="IPR004276">
    <property type="entry name" value="GlycoTrans_28_N"/>
</dbReference>
<keyword evidence="5" id="KW-0133">Cell shape</keyword>
<keyword evidence="2" id="KW-0132">Cell division</keyword>
<dbReference type="Pfam" id="PF04101">
    <property type="entry name" value="Glyco_tran_28_C"/>
    <property type="match status" value="1"/>
</dbReference>
<evidence type="ECO:0000259" key="11">
    <source>
        <dbReference type="Pfam" id="PF04101"/>
    </source>
</evidence>
<dbReference type="GO" id="GO:0005975">
    <property type="term" value="P:carbohydrate metabolic process"/>
    <property type="evidence" value="ECO:0007669"/>
    <property type="project" value="InterPro"/>
</dbReference>
<feature type="domain" description="Glycosyl transferase family 28 C-terminal" evidence="11">
    <location>
        <begin position="183"/>
        <end position="339"/>
    </location>
</feature>
<evidence type="ECO:0000256" key="9">
    <source>
        <dbReference type="ARBA" id="ARBA00023316"/>
    </source>
</evidence>
<evidence type="ECO:0000256" key="7">
    <source>
        <dbReference type="ARBA" id="ARBA00023136"/>
    </source>
</evidence>
<dbReference type="GO" id="GO:0050511">
    <property type="term" value="F:undecaprenyldiphospho-muramoylpentapeptide beta-N-acetylglucosaminyltransferase activity"/>
    <property type="evidence" value="ECO:0007669"/>
    <property type="project" value="InterPro"/>
</dbReference>
<evidence type="ECO:0000256" key="6">
    <source>
        <dbReference type="ARBA" id="ARBA00022984"/>
    </source>
</evidence>
<dbReference type="PANTHER" id="PTHR21015:SF22">
    <property type="entry name" value="GLYCOSYLTRANSFERASE"/>
    <property type="match status" value="1"/>
</dbReference>
<dbReference type="GO" id="GO:0071555">
    <property type="term" value="P:cell wall organization"/>
    <property type="evidence" value="ECO:0007669"/>
    <property type="project" value="UniProtKB-KW"/>
</dbReference>
<evidence type="ECO:0000256" key="8">
    <source>
        <dbReference type="ARBA" id="ARBA00023306"/>
    </source>
</evidence>
<dbReference type="HAMAP" id="MF_00033">
    <property type="entry name" value="MurG"/>
    <property type="match status" value="1"/>
</dbReference>
<evidence type="ECO:0000256" key="3">
    <source>
        <dbReference type="ARBA" id="ARBA00022676"/>
    </source>
</evidence>